<accession>A0A9X8H3R5</accession>
<dbReference type="EMBL" id="QUTI01043308">
    <property type="protein sequence ID" value="RLO00069.1"/>
    <property type="molecule type" value="Genomic_DNA"/>
</dbReference>
<sequence>MKQIRTHDNSEPFRMVPPDRSTIVAWINEAWTEVEVLPSTIVAGFRRTRLLRTDTSSQDAADLEDNDEESFDTIARQLEVTRIFGRNLDTITEICSRANAIVCADGQPAHEIVW</sequence>
<evidence type="ECO:0000313" key="2">
    <source>
        <dbReference type="Proteomes" id="UP000275652"/>
    </source>
</evidence>
<gene>
    <name evidence="1" type="ORF">DYB28_003230</name>
</gene>
<dbReference type="Proteomes" id="UP000275652">
    <property type="component" value="Unassembled WGS sequence"/>
</dbReference>
<name>A0A9X8H3R5_APHAT</name>
<organism evidence="1 2">
    <name type="scientific">Aphanomyces astaci</name>
    <name type="common">Crayfish plague agent</name>
    <dbReference type="NCBI Taxonomy" id="112090"/>
    <lineage>
        <taxon>Eukaryota</taxon>
        <taxon>Sar</taxon>
        <taxon>Stramenopiles</taxon>
        <taxon>Oomycota</taxon>
        <taxon>Saprolegniomycetes</taxon>
        <taxon>Saprolegniales</taxon>
        <taxon>Verrucalvaceae</taxon>
        <taxon>Aphanomyces</taxon>
    </lineage>
</organism>
<proteinExistence type="predicted"/>
<evidence type="ECO:0008006" key="3">
    <source>
        <dbReference type="Google" id="ProtNLM"/>
    </source>
</evidence>
<evidence type="ECO:0000313" key="1">
    <source>
        <dbReference type="EMBL" id="RLO00069.1"/>
    </source>
</evidence>
<comment type="caution">
    <text evidence="1">The sequence shown here is derived from an EMBL/GenBank/DDBJ whole genome shotgun (WGS) entry which is preliminary data.</text>
</comment>
<protein>
    <recommendedName>
        <fullName evidence="3">DDE-1 domain-containing protein</fullName>
    </recommendedName>
</protein>
<dbReference type="AlphaFoldDB" id="A0A9X8H3R5"/>
<reference evidence="1 2" key="1">
    <citation type="journal article" date="2018" name="J. Invertebr. Pathol.">
        <title>New genotyping method for the causative agent of crayfish plague (Aphanomyces astaci) based on whole genome data.</title>
        <authorList>
            <person name="Minardi D."/>
            <person name="Studholme D.J."/>
            <person name="van der Giezen M."/>
            <person name="Pretto T."/>
            <person name="Oidtmann B."/>
        </authorList>
    </citation>
    <scope>NUCLEOTIDE SEQUENCE [LARGE SCALE GENOMIC DNA]</scope>
    <source>
        <strain evidence="1 2">KB13</strain>
    </source>
</reference>